<proteinExistence type="predicted"/>
<dbReference type="EMBL" id="KV427632">
    <property type="protein sequence ID" value="KZT05064.1"/>
    <property type="molecule type" value="Genomic_DNA"/>
</dbReference>
<sequence length="109" mass="12323">PTELCDRIIDFLDDDRMALRTCALTCRAWLSSAQYHIFSHVLLGEAQILQAFHSLLLISPHLGIYVRCLDIVAPIKSTPATRLRGVWLAIFQHLGSVRKLTVKGFLPHM</sequence>
<feature type="non-terminal residue" evidence="1">
    <location>
        <position position="109"/>
    </location>
</feature>
<gene>
    <name evidence="1" type="ORF">LAESUDRAFT_611005</name>
</gene>
<keyword evidence="2" id="KW-1185">Reference proteome</keyword>
<evidence type="ECO:0000313" key="1">
    <source>
        <dbReference type="EMBL" id="KZT05064.1"/>
    </source>
</evidence>
<dbReference type="AlphaFoldDB" id="A0A165DK80"/>
<reference evidence="1 2" key="1">
    <citation type="journal article" date="2016" name="Mol. Biol. Evol.">
        <title>Comparative Genomics of Early-Diverging Mushroom-Forming Fungi Provides Insights into the Origins of Lignocellulose Decay Capabilities.</title>
        <authorList>
            <person name="Nagy L.G."/>
            <person name="Riley R."/>
            <person name="Tritt A."/>
            <person name="Adam C."/>
            <person name="Daum C."/>
            <person name="Floudas D."/>
            <person name="Sun H."/>
            <person name="Yadav J.S."/>
            <person name="Pangilinan J."/>
            <person name="Larsson K.H."/>
            <person name="Matsuura K."/>
            <person name="Barry K."/>
            <person name="Labutti K."/>
            <person name="Kuo R."/>
            <person name="Ohm R.A."/>
            <person name="Bhattacharya S.S."/>
            <person name="Shirouzu T."/>
            <person name="Yoshinaga Y."/>
            <person name="Martin F.M."/>
            <person name="Grigoriev I.V."/>
            <person name="Hibbett D.S."/>
        </authorList>
    </citation>
    <scope>NUCLEOTIDE SEQUENCE [LARGE SCALE GENOMIC DNA]</scope>
    <source>
        <strain evidence="1 2">93-53</strain>
    </source>
</reference>
<dbReference type="GeneID" id="63820193"/>
<dbReference type="InParanoid" id="A0A165DK80"/>
<name>A0A165DK80_9APHY</name>
<organism evidence="1 2">
    <name type="scientific">Laetiporus sulphureus 93-53</name>
    <dbReference type="NCBI Taxonomy" id="1314785"/>
    <lineage>
        <taxon>Eukaryota</taxon>
        <taxon>Fungi</taxon>
        <taxon>Dikarya</taxon>
        <taxon>Basidiomycota</taxon>
        <taxon>Agaricomycotina</taxon>
        <taxon>Agaricomycetes</taxon>
        <taxon>Polyporales</taxon>
        <taxon>Laetiporus</taxon>
    </lineage>
</organism>
<dbReference type="RefSeq" id="XP_040762804.1">
    <property type="nucleotide sequence ID" value="XM_040903162.1"/>
</dbReference>
<protein>
    <recommendedName>
        <fullName evidence="3">F-box domain-containing protein</fullName>
    </recommendedName>
</protein>
<dbReference type="OrthoDB" id="2724825at2759"/>
<evidence type="ECO:0000313" key="2">
    <source>
        <dbReference type="Proteomes" id="UP000076871"/>
    </source>
</evidence>
<evidence type="ECO:0008006" key="3">
    <source>
        <dbReference type="Google" id="ProtNLM"/>
    </source>
</evidence>
<dbReference type="Proteomes" id="UP000076871">
    <property type="component" value="Unassembled WGS sequence"/>
</dbReference>
<accession>A0A165DK80</accession>
<feature type="non-terminal residue" evidence="1">
    <location>
        <position position="1"/>
    </location>
</feature>